<keyword evidence="1" id="KW-1133">Transmembrane helix</keyword>
<feature type="transmembrane region" description="Helical" evidence="1">
    <location>
        <begin position="61"/>
        <end position="83"/>
    </location>
</feature>
<evidence type="ECO:0000313" key="3">
    <source>
        <dbReference type="Proteomes" id="UP000184774"/>
    </source>
</evidence>
<dbReference type="Proteomes" id="UP000184774">
    <property type="component" value="Unassembled WGS sequence"/>
</dbReference>
<feature type="transmembrane region" description="Helical" evidence="1">
    <location>
        <begin position="21"/>
        <end position="41"/>
    </location>
</feature>
<dbReference type="EMBL" id="FSSB01000021">
    <property type="protein sequence ID" value="SIO95763.1"/>
    <property type="molecule type" value="Genomic_DNA"/>
</dbReference>
<evidence type="ECO:0000256" key="1">
    <source>
        <dbReference type="SAM" id="Phobius"/>
    </source>
</evidence>
<accession>A0A1N6M8H9</accession>
<gene>
    <name evidence="2" type="ORF">VSP9026_03515</name>
</gene>
<evidence type="ECO:0000313" key="2">
    <source>
        <dbReference type="EMBL" id="SIO95763.1"/>
    </source>
</evidence>
<protein>
    <submittedName>
        <fullName evidence="2">Uncharacterized protein</fullName>
    </submittedName>
</protein>
<reference evidence="2 3" key="1">
    <citation type="submission" date="2016-12" db="EMBL/GenBank/DDBJ databases">
        <authorList>
            <person name="Song W.-J."/>
            <person name="Kurnit D.M."/>
        </authorList>
    </citation>
    <scope>NUCLEOTIDE SEQUENCE [LARGE SCALE GENOMIC DNA]</scope>
    <source>
        <strain evidence="2 3">CECT 9026</strain>
    </source>
</reference>
<keyword evidence="1" id="KW-0812">Transmembrane</keyword>
<proteinExistence type="predicted"/>
<name>A0A1N6M8H9_9VIBR</name>
<dbReference type="AlphaFoldDB" id="A0A1N6M8H9"/>
<keyword evidence="1" id="KW-0472">Membrane</keyword>
<organism evidence="2 3">
    <name type="scientific">Vibrio spartinae</name>
    <dbReference type="NCBI Taxonomy" id="1918945"/>
    <lineage>
        <taxon>Bacteria</taxon>
        <taxon>Pseudomonadati</taxon>
        <taxon>Pseudomonadota</taxon>
        <taxon>Gammaproteobacteria</taxon>
        <taxon>Vibrionales</taxon>
        <taxon>Vibrionaceae</taxon>
        <taxon>Vibrio</taxon>
    </lineage>
</organism>
<sequence length="405" mass="46406">MFHRGKRKSANYSRLEFILHPLSQGLFWFVTFMAAAAVSLYAEKIRDFSMPWDESADGINWYSVSFLIISFIAAVISGLSALVKTKQTDYWHRSYQTSPPTTFWELYAENIQRAMALPDEMQNKMFTMEDENLLQSDFIRENLEAGEKNIRIVLDMLIGLVKAWDAANIEKKVLYRANIMKVHYFEDDEIEPDYGPETGKFYASSATRDNYTGIISLTDNKLTTTTETKNPDPDQEQDTIQFAFTIYDDSVSGSKMFLANLEGAPSCVASGEFSYVSNTKDIPEFYKNSAIPYHKGVYSALEEYYNRPENPAHSMLSIPLYEQWMEGDHEGNSWVSSRVGWVLNIYRNQSCMLYDGDKCQDYCHAASAFITILEKLLMLYNISQEDREFIGSLPQTLSDGTENID</sequence>